<feature type="compositionally biased region" description="Low complexity" evidence="1">
    <location>
        <begin position="76"/>
        <end position="86"/>
    </location>
</feature>
<feature type="region of interest" description="Disordered" evidence="1">
    <location>
        <begin position="57"/>
        <end position="156"/>
    </location>
</feature>
<evidence type="ECO:0008006" key="5">
    <source>
        <dbReference type="Google" id="ProtNLM"/>
    </source>
</evidence>
<dbReference type="RefSeq" id="WP_147832212.1">
    <property type="nucleotide sequence ID" value="NZ_BPQF01000019.1"/>
</dbReference>
<dbReference type="AlphaFoldDB" id="A0A679KAZ1"/>
<gene>
    <name evidence="2" type="ORF">MBLL_03369</name>
    <name evidence="3" type="ORF">OICFNHDK_3750</name>
</gene>
<dbReference type="Proteomes" id="UP001055307">
    <property type="component" value="Unassembled WGS sequence"/>
</dbReference>
<dbReference type="EMBL" id="LR743511">
    <property type="protein sequence ID" value="CAA2144249.1"/>
    <property type="molecule type" value="Genomic_DNA"/>
</dbReference>
<dbReference type="Pfam" id="PF11154">
    <property type="entry name" value="DUF2934"/>
    <property type="match status" value="1"/>
</dbReference>
<reference evidence="2" key="2">
    <citation type="submission" date="2019-12" db="EMBL/GenBank/DDBJ databases">
        <authorList>
            <person name="Cremers G."/>
        </authorList>
    </citation>
    <scope>NUCLEOTIDE SEQUENCE</scope>
    <source>
        <strain evidence="2">Mbul2</strain>
    </source>
</reference>
<accession>A0A679KAZ1</accession>
<name>A0A679KAZ1_9HYPH</name>
<evidence type="ECO:0000313" key="2">
    <source>
        <dbReference type="EMBL" id="CAA2144249.1"/>
    </source>
</evidence>
<reference evidence="3" key="3">
    <citation type="submission" date="2021-08" db="EMBL/GenBank/DDBJ databases">
        <authorList>
            <person name="Tani A."/>
            <person name="Ola A."/>
            <person name="Ogura Y."/>
            <person name="Katsura K."/>
            <person name="Hayashi T."/>
        </authorList>
    </citation>
    <scope>NUCLEOTIDE SEQUENCE</scope>
    <source>
        <strain evidence="3">DSM 21893</strain>
    </source>
</reference>
<reference evidence="3" key="1">
    <citation type="journal article" date="2016" name="Front. Microbiol.">
        <title>Genome Sequence of the Piezophilic, Mesophilic Sulfate-Reducing Bacterium Desulfovibrio indicus J2T.</title>
        <authorList>
            <person name="Cao J."/>
            <person name="Maignien L."/>
            <person name="Shao Z."/>
            <person name="Alain K."/>
            <person name="Jebbar M."/>
        </authorList>
    </citation>
    <scope>NUCLEOTIDE SEQUENCE</scope>
    <source>
        <strain evidence="3">DSM 21893</strain>
    </source>
</reference>
<dbReference type="EMBL" id="BPQF01000019">
    <property type="protein sequence ID" value="GJD41268.1"/>
    <property type="molecule type" value="Genomic_DNA"/>
</dbReference>
<keyword evidence="4" id="KW-1185">Reference proteome</keyword>
<evidence type="ECO:0000256" key="1">
    <source>
        <dbReference type="SAM" id="MobiDB-lite"/>
    </source>
</evidence>
<feature type="compositionally biased region" description="Low complexity" evidence="1">
    <location>
        <begin position="98"/>
        <end position="136"/>
    </location>
</feature>
<organism evidence="2">
    <name type="scientific">Methylobacterium bullatum</name>
    <dbReference type="NCBI Taxonomy" id="570505"/>
    <lineage>
        <taxon>Bacteria</taxon>
        <taxon>Pseudomonadati</taxon>
        <taxon>Pseudomonadota</taxon>
        <taxon>Alphaproteobacteria</taxon>
        <taxon>Hyphomicrobiales</taxon>
        <taxon>Methylobacteriaceae</taxon>
        <taxon>Methylobacterium</taxon>
    </lineage>
</organism>
<evidence type="ECO:0000313" key="3">
    <source>
        <dbReference type="EMBL" id="GJD41268.1"/>
    </source>
</evidence>
<proteinExistence type="predicted"/>
<evidence type="ECO:0000313" key="4">
    <source>
        <dbReference type="Proteomes" id="UP001055307"/>
    </source>
</evidence>
<dbReference type="InterPro" id="IPR021327">
    <property type="entry name" value="DUF2934"/>
</dbReference>
<sequence>MIPFEQQVRERAYSIWEGEGRVFGRADEHWLMAEAELRAVSLTAPVYVQPVTADLSLAPSPAKTLKPRASRSAGTAAKAVAEKAVAQPSETAPRRTRTASAKSASAKPASAKSASTKAPAASKATKAASSTTTAAKPLRVAKPRAAAPMESAATVH</sequence>
<protein>
    <recommendedName>
        <fullName evidence="5">DUF2934 domain-containing protein</fullName>
    </recommendedName>
</protein>